<dbReference type="Proteomes" id="UP000520767">
    <property type="component" value="Unassembled WGS sequence"/>
</dbReference>
<evidence type="ECO:0000256" key="1">
    <source>
        <dbReference type="SAM" id="MobiDB-lite"/>
    </source>
</evidence>
<keyword evidence="2" id="KW-1133">Transmembrane helix</keyword>
<reference evidence="4 5" key="1">
    <citation type="submission" date="2020-08" db="EMBL/GenBank/DDBJ databases">
        <title>Genomic Encyclopedia of Type Strains, Phase III (KMG-III): the genomes of soil and plant-associated and newly described type strains.</title>
        <authorList>
            <person name="Whitman W."/>
        </authorList>
    </citation>
    <scope>NUCLEOTIDE SEQUENCE [LARGE SCALE GENOMIC DNA]</scope>
    <source>
        <strain evidence="4 5">CECT 8960</strain>
    </source>
</reference>
<evidence type="ECO:0008006" key="6">
    <source>
        <dbReference type="Google" id="ProtNLM"/>
    </source>
</evidence>
<accession>A0A7W7QBT8</accession>
<keyword evidence="3" id="KW-0732">Signal</keyword>
<feature type="signal peptide" evidence="3">
    <location>
        <begin position="1"/>
        <end position="26"/>
    </location>
</feature>
<keyword evidence="2" id="KW-0812">Transmembrane</keyword>
<evidence type="ECO:0000313" key="4">
    <source>
        <dbReference type="EMBL" id="MBB4910757.1"/>
    </source>
</evidence>
<dbReference type="RefSeq" id="WP_184814796.1">
    <property type="nucleotide sequence ID" value="NZ_JACHJQ010000008.1"/>
</dbReference>
<keyword evidence="2" id="KW-0472">Membrane</keyword>
<feature type="transmembrane region" description="Helical" evidence="2">
    <location>
        <begin position="201"/>
        <end position="220"/>
    </location>
</feature>
<protein>
    <recommendedName>
        <fullName evidence="6">Htaa protein</fullName>
    </recommendedName>
</protein>
<keyword evidence="5" id="KW-1185">Reference proteome</keyword>
<gene>
    <name evidence="4" type="ORF">FHR82_007016</name>
</gene>
<evidence type="ECO:0000256" key="2">
    <source>
        <dbReference type="SAM" id="Phobius"/>
    </source>
</evidence>
<dbReference type="EMBL" id="JACHJQ010000008">
    <property type="protein sequence ID" value="MBB4910757.1"/>
    <property type="molecule type" value="Genomic_DNA"/>
</dbReference>
<name>A0A7W7QBT8_9PSEU</name>
<organism evidence="4 5">
    <name type="scientific">Actinophytocola algeriensis</name>
    <dbReference type="NCBI Taxonomy" id="1768010"/>
    <lineage>
        <taxon>Bacteria</taxon>
        <taxon>Bacillati</taxon>
        <taxon>Actinomycetota</taxon>
        <taxon>Actinomycetes</taxon>
        <taxon>Pseudonocardiales</taxon>
        <taxon>Pseudonocardiaceae</taxon>
    </lineage>
</organism>
<evidence type="ECO:0000313" key="5">
    <source>
        <dbReference type="Proteomes" id="UP000520767"/>
    </source>
</evidence>
<feature type="region of interest" description="Disordered" evidence="1">
    <location>
        <begin position="154"/>
        <end position="193"/>
    </location>
</feature>
<sequence>MRTRRLLVVTLTVLATGLLAAAPAQAGAWEETLLDPPPARVEAGVTYTFGYWILQHGSYPFQGGDLGPTSLRATDEDGTVVDFPGTSGATAGHYSAEVVFPHDGRWTIGSQHEVIMPDALVATVTVPGAVEIAPSMMRSRAPYEWGAMRPSFPPAAPGANMGAPQAGPPAEPKALIDPQRVEPRSQETAVPADEPGAPLPLWLFVAGGVVVAGLAGWFLLRSRRANA</sequence>
<evidence type="ECO:0000256" key="3">
    <source>
        <dbReference type="SAM" id="SignalP"/>
    </source>
</evidence>
<dbReference type="AlphaFoldDB" id="A0A7W7QBT8"/>
<proteinExistence type="predicted"/>
<feature type="chain" id="PRO_5039255786" description="Htaa protein" evidence="3">
    <location>
        <begin position="27"/>
        <end position="227"/>
    </location>
</feature>
<comment type="caution">
    <text evidence="4">The sequence shown here is derived from an EMBL/GenBank/DDBJ whole genome shotgun (WGS) entry which is preliminary data.</text>
</comment>